<feature type="transmembrane region" description="Helical" evidence="10">
    <location>
        <begin position="217"/>
        <end position="240"/>
    </location>
</feature>
<keyword evidence="5" id="KW-0552">Olfaction</keyword>
<evidence type="ECO:0000256" key="7">
    <source>
        <dbReference type="ARBA" id="ARBA00023136"/>
    </source>
</evidence>
<sequence>MGESLHYAVLFFSTLAEVTTALFNRSQIEHIMRTLGSGVYDYGDTLDEDSINEIKKVTSKAKVNKNFFSKVYIGMIVSAATIISFLKTTVMAFSENNDEFYIKTDGINREMPISCWYPFDHRITYVNVLCHIVQRMAAYFAIAAVIATDILYLCVSEETIAQLKIAGITMRNAVKRAKYVMKSNNDGDMRKCISICLSHSIKHQITILRLIESLRIYYFYLVLVLMSGGAILICLSGFVFTLNSTLNRNEIYDSDWLNYSAEMRYYMLMIVNKSFKPKTLSIGGFAELSMATYANVLSSAYSYFNLLNATK</sequence>
<evidence type="ECO:0000256" key="5">
    <source>
        <dbReference type="ARBA" id="ARBA00022725"/>
    </source>
</evidence>
<keyword evidence="9" id="KW-0807">Transducer</keyword>
<keyword evidence="6 10" id="KW-1133">Transmembrane helix</keyword>
<feature type="transmembrane region" description="Helical" evidence="10">
    <location>
        <begin position="71"/>
        <end position="93"/>
    </location>
</feature>
<dbReference type="Proteomes" id="UP001461498">
    <property type="component" value="Unassembled WGS sequence"/>
</dbReference>
<dbReference type="PANTHER" id="PTHR21137">
    <property type="entry name" value="ODORANT RECEPTOR"/>
    <property type="match status" value="1"/>
</dbReference>
<protein>
    <recommendedName>
        <fullName evidence="13">Olfactory receptor</fullName>
    </recommendedName>
</protein>
<evidence type="ECO:0000256" key="10">
    <source>
        <dbReference type="SAM" id="Phobius"/>
    </source>
</evidence>
<dbReference type="InterPro" id="IPR004117">
    <property type="entry name" value="7tm6_olfct_rcpt"/>
</dbReference>
<comment type="caution">
    <text evidence="11">The sequence shown here is derived from an EMBL/GenBank/DDBJ whole genome shotgun (WGS) entry which is preliminary data.</text>
</comment>
<reference evidence="11 12" key="1">
    <citation type="submission" date="2022-12" db="EMBL/GenBank/DDBJ databases">
        <title>Chromosome-level genome assembly of true bugs.</title>
        <authorList>
            <person name="Ma L."/>
            <person name="Li H."/>
        </authorList>
    </citation>
    <scope>NUCLEOTIDE SEQUENCE [LARGE SCALE GENOMIC DNA]</scope>
    <source>
        <strain evidence="11">Lab_2022b</strain>
    </source>
</reference>
<keyword evidence="4 10" id="KW-0812">Transmembrane</keyword>
<organism evidence="11 12">
    <name type="scientific">Rhynocoris fuscipes</name>
    <dbReference type="NCBI Taxonomy" id="488301"/>
    <lineage>
        <taxon>Eukaryota</taxon>
        <taxon>Metazoa</taxon>
        <taxon>Ecdysozoa</taxon>
        <taxon>Arthropoda</taxon>
        <taxon>Hexapoda</taxon>
        <taxon>Insecta</taxon>
        <taxon>Pterygota</taxon>
        <taxon>Neoptera</taxon>
        <taxon>Paraneoptera</taxon>
        <taxon>Hemiptera</taxon>
        <taxon>Heteroptera</taxon>
        <taxon>Panheteroptera</taxon>
        <taxon>Cimicomorpha</taxon>
        <taxon>Reduviidae</taxon>
        <taxon>Harpactorinae</taxon>
        <taxon>Harpactorini</taxon>
        <taxon>Rhynocoris</taxon>
    </lineage>
</organism>
<gene>
    <name evidence="11" type="ORF">O3M35_005544</name>
</gene>
<evidence type="ECO:0000256" key="9">
    <source>
        <dbReference type="ARBA" id="ARBA00023224"/>
    </source>
</evidence>
<keyword evidence="3" id="KW-0716">Sensory transduction</keyword>
<comment type="subcellular location">
    <subcellularLocation>
        <location evidence="1">Cell membrane</location>
        <topology evidence="1">Multi-pass membrane protein</topology>
    </subcellularLocation>
</comment>
<feature type="transmembrane region" description="Helical" evidence="10">
    <location>
        <begin position="136"/>
        <end position="155"/>
    </location>
</feature>
<dbReference type="AlphaFoldDB" id="A0AAW1DL87"/>
<keyword evidence="2" id="KW-1003">Cell membrane</keyword>
<evidence type="ECO:0000256" key="8">
    <source>
        <dbReference type="ARBA" id="ARBA00023170"/>
    </source>
</evidence>
<proteinExistence type="predicted"/>
<accession>A0AAW1DL87</accession>
<dbReference type="EMBL" id="JAPXFL010000002">
    <property type="protein sequence ID" value="KAK9510845.1"/>
    <property type="molecule type" value="Genomic_DNA"/>
</dbReference>
<evidence type="ECO:0008006" key="13">
    <source>
        <dbReference type="Google" id="ProtNLM"/>
    </source>
</evidence>
<evidence type="ECO:0000256" key="3">
    <source>
        <dbReference type="ARBA" id="ARBA00022606"/>
    </source>
</evidence>
<dbReference type="GO" id="GO:0004984">
    <property type="term" value="F:olfactory receptor activity"/>
    <property type="evidence" value="ECO:0007669"/>
    <property type="project" value="InterPro"/>
</dbReference>
<evidence type="ECO:0000256" key="6">
    <source>
        <dbReference type="ARBA" id="ARBA00022989"/>
    </source>
</evidence>
<feature type="transmembrane region" description="Helical" evidence="10">
    <location>
        <begin position="6"/>
        <end position="23"/>
    </location>
</feature>
<dbReference type="GO" id="GO:0005886">
    <property type="term" value="C:plasma membrane"/>
    <property type="evidence" value="ECO:0007669"/>
    <property type="project" value="UniProtKB-SubCell"/>
</dbReference>
<keyword evidence="7 10" id="KW-0472">Membrane</keyword>
<keyword evidence="12" id="KW-1185">Reference proteome</keyword>
<keyword evidence="8" id="KW-0675">Receptor</keyword>
<dbReference type="PANTHER" id="PTHR21137:SF35">
    <property type="entry name" value="ODORANT RECEPTOR 19A-RELATED"/>
    <property type="match status" value="1"/>
</dbReference>
<evidence type="ECO:0000256" key="1">
    <source>
        <dbReference type="ARBA" id="ARBA00004651"/>
    </source>
</evidence>
<evidence type="ECO:0000256" key="2">
    <source>
        <dbReference type="ARBA" id="ARBA00022475"/>
    </source>
</evidence>
<evidence type="ECO:0000313" key="11">
    <source>
        <dbReference type="EMBL" id="KAK9510845.1"/>
    </source>
</evidence>
<dbReference type="Pfam" id="PF02949">
    <property type="entry name" value="7tm_6"/>
    <property type="match status" value="2"/>
</dbReference>
<evidence type="ECO:0000313" key="12">
    <source>
        <dbReference type="Proteomes" id="UP001461498"/>
    </source>
</evidence>
<dbReference type="GO" id="GO:0007165">
    <property type="term" value="P:signal transduction"/>
    <property type="evidence" value="ECO:0007669"/>
    <property type="project" value="UniProtKB-KW"/>
</dbReference>
<evidence type="ECO:0000256" key="4">
    <source>
        <dbReference type="ARBA" id="ARBA00022692"/>
    </source>
</evidence>
<name>A0AAW1DL87_9HEMI</name>
<dbReference type="GO" id="GO:0005549">
    <property type="term" value="F:odorant binding"/>
    <property type="evidence" value="ECO:0007669"/>
    <property type="project" value="InterPro"/>
</dbReference>